<feature type="compositionally biased region" description="Low complexity" evidence="7">
    <location>
        <begin position="1631"/>
        <end position="1655"/>
    </location>
</feature>
<evidence type="ECO:0000256" key="7">
    <source>
        <dbReference type="SAM" id="MobiDB-lite"/>
    </source>
</evidence>
<feature type="compositionally biased region" description="Basic and acidic residues" evidence="7">
    <location>
        <begin position="1211"/>
        <end position="1233"/>
    </location>
</feature>
<protein>
    <submittedName>
        <fullName evidence="9">Replication timing regulatory factor 1</fullName>
    </submittedName>
</protein>
<keyword evidence="10" id="KW-1185">Reference proteome</keyword>
<feature type="compositionally biased region" description="Basic and acidic residues" evidence="7">
    <location>
        <begin position="1540"/>
        <end position="1555"/>
    </location>
</feature>
<feature type="region of interest" description="Disordered" evidence="7">
    <location>
        <begin position="375"/>
        <end position="401"/>
    </location>
</feature>
<feature type="compositionally biased region" description="Polar residues" evidence="7">
    <location>
        <begin position="1442"/>
        <end position="1453"/>
    </location>
</feature>
<feature type="compositionally biased region" description="Polar residues" evidence="7">
    <location>
        <begin position="1744"/>
        <end position="1760"/>
    </location>
</feature>
<feature type="compositionally biased region" description="Polar residues" evidence="7">
    <location>
        <begin position="1335"/>
        <end position="1345"/>
    </location>
</feature>
<evidence type="ECO:0000256" key="4">
    <source>
        <dbReference type="ARBA" id="ARBA00022895"/>
    </source>
</evidence>
<comment type="subcellular location">
    <subcellularLocation>
        <location evidence="2">Chromosome</location>
        <location evidence="2">Telomere</location>
    </subcellularLocation>
    <subcellularLocation>
        <location evidence="1">Nucleus</location>
    </subcellularLocation>
</comment>
<feature type="compositionally biased region" description="Polar residues" evidence="7">
    <location>
        <begin position="1801"/>
        <end position="1833"/>
    </location>
</feature>
<evidence type="ECO:0000256" key="5">
    <source>
        <dbReference type="ARBA" id="ARBA00023242"/>
    </source>
</evidence>
<sequence length="2158" mass="236868">MATAGPPSTSSFLPLLESLEDTTAGQSEQTDAYLTIANRLSGEEGRQFLPAVEKHFSRLGKAHIISPNAELSQAALQALGFCVYHSHVVSGVSGNITSEILSALCSLVSKATDKNTCTRALWVISKQSFPAEEVAKKVPSILGTLESVWKREDIHSVVMEHEALNVIIRMLEQVPTQMGEGAVQWAKLVIPLVVHSASKVRLRAAAAMEMGMPLLLEKQNEVSAVIEPMMSTKLIPELQKLFMSKNETNVLKLWPLFVKLLGKLLHRGGPFINSLLHLEELGFRSSSPTIKKIAFLAWKSLIDNFALNPDILCSAKRMKLLMQPLTSINVRTEALLLTKVEVWWYLVIQLGPNLSPNFDQVSVPLLQCTIGSDSSSIPGTPSRAVAQNSAATPGTPKTANTSRMSLNSSIQLASSIPSIQLLGLEMLLHYFRGPEVVATAAKHKLLLSLEPLIHPLLSGASSFTKHAAVLISNTRDGFINIGKDAPESLLILIWTSLVRFVSLTIESGNKKERQGSEVLTLMLQALQSIIASESLPADRVLVLFEATVKGIPQRVLSSASYQVGKMDVYLCMHTLPSSLLNALPPESVCRFYHCLQTLVSCGLSGPTSPLAFAESLLGAISRSAASLQNKEQLLRMWSVVVSSLTDIVTQTNEVNQGDALEHNFSAMHSALMLPITHLLHGTPLPQKSMLSSWSKLYKVFACCSALVVTAEENICCEELCAKMDATIDREALRFLTLPFLPAPHTPVNWMRKRNKALGNLYMFQSLLVQCLEVYLEDPETSSEAAGSALVSVLSTLFTNLVLANVVQEALNSLIQPLTLLYKHAASEPSKFTSQLLGKLEKLLGEVLNCLQSRSSLAYNDELLALLSPLLCVVFPHKNKHLHTSVTQFWNSTFANAVSLTYPDEMRPVLSQVKQKTPIILPGFEVVSFPDELSGQYSSENSQLETKLSGMPVSSVGKRDSLLGKTAELKERSSMKTNKPVSTKLDFGSPKPPRREVLEEEASIDFVFIPPEAKERVLTEHQKEVKRTKRVDIPAMYNNLDASLDTTAFTQYTQSQEDSLIYLYFPPQGQIKLAENGKQQENIPECADVLMEEHAKTDDRGEDVDKESKEATSPNISASSDLVSGTPQKPNSRRQSFITLEKYVEGKPASPSTASSFTGPLVKISNSQEPSKTSKTSASQDSPPVTCPNSQDSQSIQTGKSNSQCSVNNTDESPRRPKDCRTKTEPVKLTERLSSDSMEDENVIPDTQTEMESTKRASISQEIIPSSQEAESQSALEDSQSSPSQTSPSEPRRSGRQRVRPQLPGEDPEEREAKYSHVKRRRSGEEPISDSPKSLLMQSRPNTRSKQAAEDTGREGLRSRAQRDSGESSQTNCQGRARKKIKLNTSSQELLDKPGRKRRSTSESSQTDLRSDKQSQDRLSRQSKAFSDEDGLEKKVLPDTKESSQTATVEQVNQIEKDKESDTDSQAVILSPQTGGESQKSENNGEKQKDSEMVISSPQVKGQSQESEPIGDAKEDSQVVTTSPTNKSQVGSSTTNILGKELLKDEDKELESREDSQVITPSSTDSPSKRRSKRSKVSSEVSESEDKNDDTISSGRQMRSNSQVTNSVVSQADAQSGGRTRRSKLLEEQLKSSPSSTPESSQSLDLSSSESSQGRGRYSRRRSSPALMASMESSESESSEVRENSVIPKKKRGRPRASLQRLLTVESKDTIEKDMEKVDTDASQESDSQITEAKEVTDLEESKTQDFPSSELIQHTNTIEAQSKEELPMELDDVLGPEPQADDSKQRTVPASETEQRDSETNDGQSETVEDGQNTASTDALTDVCNTSLQSEPTSKGDFLDSPVKQKDLETVMAPDIGHSPSSGKTRGTWSPSASPSTSILKKGQKRPLEVDTPSPLVKSRRVSFANPIQQQETADDIDRRSPAIRTSSPRRSRVTNIPQPKHVTTPTKGLMILSPRNLHSPGYKSSKKCLISEMGQEPRPVSRDCIYPALVGCSTPVEAVLPQISSNMWSRGFGQLVRARNIKTVGDLSALTPSEIKTLPIRSPKISNVKKALKIYEQQVPQQANLVDEPVCADQRPEQDASGNRTPETPDGDEKIECQQPRDSLSSEIEGLSCRMTPQELSVCSPQQLVEMHDQLGGMMRRVVVELQTRLCQTDGKH</sequence>
<dbReference type="PANTHER" id="PTHR22928">
    <property type="entry name" value="TELOMERE-ASSOCIATED PROTEIN RIF1"/>
    <property type="match status" value="1"/>
</dbReference>
<feature type="region of interest" description="Disordered" evidence="7">
    <location>
        <begin position="970"/>
        <end position="993"/>
    </location>
</feature>
<feature type="compositionally biased region" description="Polar residues" evidence="7">
    <location>
        <begin position="1517"/>
        <end position="1536"/>
    </location>
</feature>
<evidence type="ECO:0000256" key="1">
    <source>
        <dbReference type="ARBA" id="ARBA00004123"/>
    </source>
</evidence>
<dbReference type="Ensembl" id="ENSONIT00000034859.1">
    <property type="protein sequence ID" value="ENSONIP00000063379.1"/>
    <property type="gene ID" value="ENSONIG00000013657.2"/>
</dbReference>
<dbReference type="PANTHER" id="PTHR22928:SF3">
    <property type="entry name" value="TELOMERE-ASSOCIATED PROTEIN RIF1"/>
    <property type="match status" value="1"/>
</dbReference>
<evidence type="ECO:0000256" key="2">
    <source>
        <dbReference type="ARBA" id="ARBA00004574"/>
    </source>
</evidence>
<dbReference type="InterPro" id="IPR022031">
    <property type="entry name" value="Rif1_N"/>
</dbReference>
<name>A0A669DVH6_ORENI</name>
<dbReference type="InterPro" id="IPR016024">
    <property type="entry name" value="ARM-type_fold"/>
</dbReference>
<accession>A0A669DVH6</accession>
<feature type="compositionally biased region" description="Basic and acidic residues" evidence="7">
    <location>
        <begin position="1478"/>
        <end position="1491"/>
    </location>
</feature>
<feature type="compositionally biased region" description="Polar residues" evidence="7">
    <location>
        <begin position="1493"/>
        <end position="1506"/>
    </location>
</feature>
<feature type="compositionally biased region" description="Polar residues" evidence="7">
    <location>
        <begin position="1859"/>
        <end position="1879"/>
    </location>
</feature>
<evidence type="ECO:0000256" key="3">
    <source>
        <dbReference type="ARBA" id="ARBA00022454"/>
    </source>
</evidence>
<dbReference type="GO" id="GO:0140445">
    <property type="term" value="C:chromosome, telomeric repeat region"/>
    <property type="evidence" value="ECO:0007669"/>
    <property type="project" value="TreeGrafter"/>
</dbReference>
<feature type="compositionally biased region" description="Low complexity" evidence="7">
    <location>
        <begin position="1256"/>
        <end position="1288"/>
    </location>
</feature>
<feature type="compositionally biased region" description="Polar residues" evidence="7">
    <location>
        <begin position="1463"/>
        <end position="1477"/>
    </location>
</feature>
<dbReference type="Proteomes" id="UP000005207">
    <property type="component" value="Unplaced"/>
</dbReference>
<organism evidence="9 10">
    <name type="scientific">Oreochromis niloticus</name>
    <name type="common">Nile tilapia</name>
    <name type="synonym">Tilapia nilotica</name>
    <dbReference type="NCBI Taxonomy" id="8128"/>
    <lineage>
        <taxon>Eukaryota</taxon>
        <taxon>Metazoa</taxon>
        <taxon>Chordata</taxon>
        <taxon>Craniata</taxon>
        <taxon>Vertebrata</taxon>
        <taxon>Euteleostomi</taxon>
        <taxon>Actinopterygii</taxon>
        <taxon>Neopterygii</taxon>
        <taxon>Teleostei</taxon>
        <taxon>Neoteleostei</taxon>
        <taxon>Acanthomorphata</taxon>
        <taxon>Ovalentaria</taxon>
        <taxon>Cichlomorphae</taxon>
        <taxon>Cichliformes</taxon>
        <taxon>Cichlidae</taxon>
        <taxon>African cichlids</taxon>
        <taxon>Pseudocrenilabrinae</taxon>
        <taxon>Oreochromini</taxon>
        <taxon>Oreochromis</taxon>
    </lineage>
</organism>
<dbReference type="CDD" id="cd14267">
    <property type="entry name" value="Rif1_CTD_C-II_like"/>
    <property type="match status" value="1"/>
</dbReference>
<evidence type="ECO:0000256" key="6">
    <source>
        <dbReference type="ARBA" id="ARBA00023306"/>
    </source>
</evidence>
<evidence type="ECO:0000259" key="8">
    <source>
        <dbReference type="Pfam" id="PF12231"/>
    </source>
</evidence>
<feature type="compositionally biased region" description="Basic and acidic residues" evidence="7">
    <location>
        <begin position="1408"/>
        <end position="1419"/>
    </location>
</feature>
<evidence type="ECO:0000313" key="9">
    <source>
        <dbReference type="Ensembl" id="ENSONIP00000063379.1"/>
    </source>
</evidence>
<keyword evidence="5" id="KW-0539">Nucleus</keyword>
<dbReference type="SUPFAM" id="SSF48371">
    <property type="entry name" value="ARM repeat"/>
    <property type="match status" value="1"/>
</dbReference>
<dbReference type="Pfam" id="PF12231">
    <property type="entry name" value="Rif1_N"/>
    <property type="match status" value="1"/>
</dbReference>
<dbReference type="GeneTree" id="ENSGT00390000012204"/>
<keyword evidence="4" id="KW-0779">Telomere</keyword>
<feature type="compositionally biased region" description="Polar residues" evidence="7">
    <location>
        <begin position="1934"/>
        <end position="1947"/>
    </location>
</feature>
<feature type="region of interest" description="Disordered" evidence="7">
    <location>
        <begin position="2073"/>
        <end position="2102"/>
    </location>
</feature>
<feature type="compositionally biased region" description="Low complexity" evidence="7">
    <location>
        <begin position="1599"/>
        <end position="1610"/>
    </location>
</feature>
<keyword evidence="6" id="KW-0131">Cell cycle</keyword>
<feature type="compositionally biased region" description="Polar residues" evidence="7">
    <location>
        <begin position="1110"/>
        <end position="1137"/>
    </location>
</feature>
<dbReference type="GO" id="GO:0000723">
    <property type="term" value="P:telomere maintenance"/>
    <property type="evidence" value="ECO:0007669"/>
    <property type="project" value="TreeGrafter"/>
</dbReference>
<feature type="region of interest" description="Disordered" evidence="7">
    <location>
        <begin position="1094"/>
        <end position="1892"/>
    </location>
</feature>
<feature type="compositionally biased region" description="Basic and acidic residues" evidence="7">
    <location>
        <begin position="1731"/>
        <end position="1743"/>
    </location>
</feature>
<feature type="compositionally biased region" description="Low complexity" evidence="7">
    <location>
        <begin position="1663"/>
        <end position="1672"/>
    </location>
</feature>
<feature type="compositionally biased region" description="Basic and acidic residues" evidence="7">
    <location>
        <begin position="1431"/>
        <end position="1441"/>
    </location>
</feature>
<feature type="compositionally biased region" description="Basic and acidic residues" evidence="7">
    <location>
        <begin position="1705"/>
        <end position="1719"/>
    </location>
</feature>
<feature type="region of interest" description="Disordered" evidence="7">
    <location>
        <begin position="1906"/>
        <end position="1947"/>
    </location>
</feature>
<feature type="domain" description="Telomere-associated protein Rif1 N-terminal" evidence="8">
    <location>
        <begin position="26"/>
        <end position="361"/>
    </location>
</feature>
<reference evidence="9" key="1">
    <citation type="submission" date="2025-08" db="UniProtKB">
        <authorList>
            <consortium name="Ensembl"/>
        </authorList>
    </citation>
    <scope>IDENTIFICATION</scope>
</reference>
<keyword evidence="3" id="KW-0158">Chromosome</keyword>
<dbReference type="GO" id="GO:0005634">
    <property type="term" value="C:nucleus"/>
    <property type="evidence" value="ECO:0007669"/>
    <property type="project" value="UniProtKB-SubCell"/>
</dbReference>
<gene>
    <name evidence="9" type="primary">rif1</name>
</gene>
<feature type="compositionally biased region" description="Basic and acidic residues" evidence="7">
    <location>
        <begin position="1346"/>
        <end position="1365"/>
    </location>
</feature>
<proteinExistence type="predicted"/>
<reference evidence="9" key="2">
    <citation type="submission" date="2025-09" db="UniProtKB">
        <authorList>
            <consortium name="Ensembl"/>
        </authorList>
    </citation>
    <scope>IDENTIFICATION</scope>
</reference>
<feature type="compositionally biased region" description="Polar residues" evidence="7">
    <location>
        <begin position="1720"/>
        <end position="1730"/>
    </location>
</feature>
<evidence type="ECO:0000313" key="10">
    <source>
        <dbReference type="Proteomes" id="UP000005207"/>
    </source>
</evidence>
<feature type="compositionally biased region" description="Polar residues" evidence="7">
    <location>
        <begin position="1149"/>
        <end position="1210"/>
    </location>
</feature>